<name>A0A8X6WIV4_TRICX</name>
<evidence type="ECO:0000259" key="3">
    <source>
        <dbReference type="PROSITE" id="PS50054"/>
    </source>
</evidence>
<keyword evidence="1" id="KW-0378">Hydrolase</keyword>
<proteinExistence type="predicted"/>
<evidence type="ECO:0000313" key="5">
    <source>
        <dbReference type="EMBL" id="GFY35873.1"/>
    </source>
</evidence>
<dbReference type="EMBL" id="BMAU01021435">
    <property type="protein sequence ID" value="GFY35873.1"/>
    <property type="molecule type" value="Genomic_DNA"/>
</dbReference>
<keyword evidence="6" id="KW-1185">Reference proteome</keyword>
<evidence type="ECO:0000256" key="2">
    <source>
        <dbReference type="ARBA" id="ARBA00022912"/>
    </source>
</evidence>
<reference evidence="5" key="1">
    <citation type="submission" date="2020-08" db="EMBL/GenBank/DDBJ databases">
        <title>Multicomponent nature underlies the extraordinary mechanical properties of spider dragline silk.</title>
        <authorList>
            <person name="Kono N."/>
            <person name="Nakamura H."/>
            <person name="Mori M."/>
            <person name="Yoshida Y."/>
            <person name="Ohtoshi R."/>
            <person name="Malay A.D."/>
            <person name="Moran D.A.P."/>
            <person name="Tomita M."/>
            <person name="Numata K."/>
            <person name="Arakawa K."/>
        </authorList>
    </citation>
    <scope>NUCLEOTIDE SEQUENCE</scope>
</reference>
<dbReference type="PROSITE" id="PS50054">
    <property type="entry name" value="TYR_PHOSPHATASE_DUAL"/>
    <property type="match status" value="1"/>
</dbReference>
<dbReference type="SMART" id="SM00195">
    <property type="entry name" value="DSPc"/>
    <property type="match status" value="1"/>
</dbReference>
<keyword evidence="2" id="KW-0904">Protein phosphatase</keyword>
<dbReference type="PANTHER" id="PTHR10367">
    <property type="entry name" value="MRNA-CAPPING ENZYME"/>
    <property type="match status" value="1"/>
</dbReference>
<evidence type="ECO:0000256" key="1">
    <source>
        <dbReference type="ARBA" id="ARBA00022801"/>
    </source>
</evidence>
<accession>A0A8X6WIV4</accession>
<dbReference type="GO" id="GO:0004651">
    <property type="term" value="F:polynucleotide 5'-phosphatase activity"/>
    <property type="evidence" value="ECO:0007669"/>
    <property type="project" value="TreeGrafter"/>
</dbReference>
<evidence type="ECO:0008006" key="7">
    <source>
        <dbReference type="Google" id="ProtNLM"/>
    </source>
</evidence>
<dbReference type="SUPFAM" id="SSF52799">
    <property type="entry name" value="(Phosphotyrosine protein) phosphatases II"/>
    <property type="match status" value="1"/>
</dbReference>
<comment type="caution">
    <text evidence="5">The sequence shown here is derived from an EMBL/GenBank/DDBJ whole genome shotgun (WGS) entry which is preliminary data.</text>
</comment>
<feature type="domain" description="Tyrosine-protein phosphatase" evidence="3">
    <location>
        <begin position="37"/>
        <end position="183"/>
    </location>
</feature>
<gene>
    <name evidence="5" type="primary">DUSP11</name>
    <name evidence="5" type="ORF">TNCV_4842481</name>
</gene>
<dbReference type="InterPro" id="IPR000340">
    <property type="entry name" value="Dual-sp_phosphatase_cat-dom"/>
</dbReference>
<dbReference type="PROSITE" id="PS00383">
    <property type="entry name" value="TYR_PHOSPHATASE_1"/>
    <property type="match status" value="1"/>
</dbReference>
<dbReference type="InterPro" id="IPR020422">
    <property type="entry name" value="TYR_PHOSPHATASE_DUAL_dom"/>
</dbReference>
<evidence type="ECO:0000313" key="6">
    <source>
        <dbReference type="Proteomes" id="UP000887159"/>
    </source>
</evidence>
<dbReference type="InterPro" id="IPR016130">
    <property type="entry name" value="Tyr_Pase_AS"/>
</dbReference>
<dbReference type="PROSITE" id="PS50056">
    <property type="entry name" value="TYR_PHOSPHATASE_2"/>
    <property type="match status" value="1"/>
</dbReference>
<dbReference type="AlphaFoldDB" id="A0A8X6WIV4"/>
<dbReference type="InterPro" id="IPR051029">
    <property type="entry name" value="mRNA_Capping_Enz/RNA_Phosphat"/>
</dbReference>
<protein>
    <recommendedName>
        <fullName evidence="7">RNA/RNP complex-1-interacting phosphatase</fullName>
    </recommendedName>
</protein>
<organism evidence="5 6">
    <name type="scientific">Trichonephila clavipes</name>
    <name type="common">Golden silk orbweaver</name>
    <name type="synonym">Nephila clavipes</name>
    <dbReference type="NCBI Taxonomy" id="2585209"/>
    <lineage>
        <taxon>Eukaryota</taxon>
        <taxon>Metazoa</taxon>
        <taxon>Ecdysozoa</taxon>
        <taxon>Arthropoda</taxon>
        <taxon>Chelicerata</taxon>
        <taxon>Arachnida</taxon>
        <taxon>Araneae</taxon>
        <taxon>Araneomorphae</taxon>
        <taxon>Entelegynae</taxon>
        <taxon>Araneoidea</taxon>
        <taxon>Nephilidae</taxon>
        <taxon>Trichonephila</taxon>
    </lineage>
</organism>
<dbReference type="Pfam" id="PF00782">
    <property type="entry name" value="DSPc"/>
    <property type="match status" value="1"/>
</dbReference>
<dbReference type="Gene3D" id="3.90.190.10">
    <property type="entry name" value="Protein tyrosine phosphatase superfamily"/>
    <property type="match status" value="1"/>
</dbReference>
<dbReference type="InterPro" id="IPR000387">
    <property type="entry name" value="Tyr_Pase_dom"/>
</dbReference>
<dbReference type="PANTHER" id="PTHR10367:SF9">
    <property type="entry name" value="DUAL-SPECIFICITY PHOSPHATASE 11 (RNA_RNP COMPLEX 1-INTERACTING)"/>
    <property type="match status" value="1"/>
</dbReference>
<feature type="domain" description="Tyrosine specific protein phosphatases" evidence="4">
    <location>
        <begin position="103"/>
        <end position="172"/>
    </location>
</feature>
<dbReference type="InterPro" id="IPR029021">
    <property type="entry name" value="Prot-tyrosine_phosphatase-like"/>
</dbReference>
<dbReference type="Proteomes" id="UP000887159">
    <property type="component" value="Unassembled WGS sequence"/>
</dbReference>
<dbReference type="GO" id="GO:0004721">
    <property type="term" value="F:phosphoprotein phosphatase activity"/>
    <property type="evidence" value="ECO:0007669"/>
    <property type="project" value="UniProtKB-KW"/>
</dbReference>
<sequence length="195" mass="23183">MGRNRKIPDRWLDYYPMKEALYDARIIPIKCPLPRSRFLDEAMYQYRWTPDDVMRTIPNLGLVIDITNKQPAYYDPNEFIHNGIDFVKIPCVGHHVPDDRVFLRLCDVINTFLMQNSRNNRIIALHCTHGINRTGYLICRYLIEHLRYSPQRALHTFALKRGYSIERENYIEDLHKLLPVTENTLGPPSWISQRR</sequence>
<evidence type="ECO:0000259" key="4">
    <source>
        <dbReference type="PROSITE" id="PS50056"/>
    </source>
</evidence>